<dbReference type="KEGG" id="dpl:KGM_212059"/>
<dbReference type="AlphaFoldDB" id="A0A212ET47"/>
<dbReference type="SMART" id="SM01175">
    <property type="entry name" value="DUF4206"/>
    <property type="match status" value="1"/>
</dbReference>
<evidence type="ECO:0000259" key="6">
    <source>
        <dbReference type="PROSITE" id="PS50081"/>
    </source>
</evidence>
<evidence type="ECO:0000256" key="4">
    <source>
        <dbReference type="ARBA" id="ARBA00022833"/>
    </source>
</evidence>
<name>A0A212ET47_DANPL</name>
<dbReference type="InterPro" id="IPR036280">
    <property type="entry name" value="Multihaem_cyt_sf"/>
</dbReference>
<evidence type="ECO:0000313" key="8">
    <source>
        <dbReference type="Proteomes" id="UP000007151"/>
    </source>
</evidence>
<protein>
    <recommendedName>
        <fullName evidence="6">Phorbol-ester/DAG-type domain-containing protein</fullName>
    </recommendedName>
</protein>
<evidence type="ECO:0000256" key="5">
    <source>
        <dbReference type="ARBA" id="ARBA00029450"/>
    </source>
</evidence>
<keyword evidence="4" id="KW-0862">Zinc</keyword>
<sequence length="620" mass="71105">MATTLNDSPKYRNSLICCSPRSVDVTSRSSSSTSGCVSADESYDSNYIPKSIANKKLKIHSSATKEEVEKAINQCKELVLNSPQCSDERKWLVRYLVELRLRLEDLKENDGQLRSRVAIKGHHFEQQTTTSNRKQYCDHCSGVIWSIVQSSYICKDCGYICHYKCVDDICRVCAHVVMTEKGQFEMNICPEKGLAAQEYNPRSVDVTSRSSSSTSGCVSADESYDSNYIPKSIANKKLKIHSSATKEEVEKAINQCKELVLNSPQCSDERKWLVRYLVELRLRLEDLKENDGQLRSRVAIKGHHFEQQTTTSNRKQYCDHCSGVIWSIVQSSYICKDCGYICHYKCVDDICRVCAHVVMTEKGQFEMNICPEKGLAAQEYKCAECNTPLTFKDSWNEPRLCDYTGMYFCGTCHWNDLSPIPARVVHNWDWEKRYISRLAYQMLTLSWSRPYIDVENVNSKLFSFIAELEWVHKMRKDLEWMKRYLCACSEGSNLLSPLFVQLGDVNRKYSMSHLQAINDGSLETQLTELTEVCRLHITNCSLCSGKGYLCEVCGNNEVLYPFDSGAIMCDKCNSMYHRGCWLRKGQNCLKCLRLGERKKNINTTDDVDTNLEYDIDKFVK</sequence>
<dbReference type="FunCoup" id="A0A212ET47">
    <property type="interactions" value="18"/>
</dbReference>
<gene>
    <name evidence="7" type="ORF">KGM_212059</name>
</gene>
<comment type="similarity">
    <text evidence="5">Belongs to the DEF8 family.</text>
</comment>
<dbReference type="STRING" id="278856.A0A212ET47"/>
<dbReference type="InterPro" id="IPR046349">
    <property type="entry name" value="C1-like_sf"/>
</dbReference>
<keyword evidence="1" id="KW-0479">Metal-binding</keyword>
<keyword evidence="2" id="KW-0677">Repeat</keyword>
<reference evidence="7 8" key="1">
    <citation type="journal article" date="2011" name="Cell">
        <title>The monarch butterfly genome yields insights into long-distance migration.</title>
        <authorList>
            <person name="Zhan S."/>
            <person name="Merlin C."/>
            <person name="Boore J.L."/>
            <person name="Reppert S.M."/>
        </authorList>
    </citation>
    <scope>NUCLEOTIDE SEQUENCE [LARGE SCALE GENOMIC DNA]</scope>
    <source>
        <strain evidence="7">F-2</strain>
    </source>
</reference>
<keyword evidence="8" id="KW-1185">Reference proteome</keyword>
<dbReference type="GO" id="GO:0008270">
    <property type="term" value="F:zinc ion binding"/>
    <property type="evidence" value="ECO:0007669"/>
    <property type="project" value="UniProtKB-KW"/>
</dbReference>
<comment type="caution">
    <text evidence="7">The sequence shown here is derived from an EMBL/GenBank/DDBJ whole genome shotgun (WGS) entry which is preliminary data.</text>
</comment>
<accession>A0A212ET47</accession>
<dbReference type="SUPFAM" id="SSF57889">
    <property type="entry name" value="Cysteine-rich domain"/>
    <property type="match status" value="2"/>
</dbReference>
<evidence type="ECO:0000256" key="3">
    <source>
        <dbReference type="ARBA" id="ARBA00022771"/>
    </source>
</evidence>
<dbReference type="SUPFAM" id="SSF48695">
    <property type="entry name" value="Multiheme cytochromes"/>
    <property type="match status" value="1"/>
</dbReference>
<dbReference type="InParanoid" id="A0A212ET47"/>
<feature type="domain" description="Phorbol-ester/DAG-type" evidence="6">
    <location>
        <begin position="121"/>
        <end position="173"/>
    </location>
</feature>
<dbReference type="PANTHER" id="PTHR12326:SF3">
    <property type="entry name" value="DIFFERENTIALLY EXPRESSED IN FDCP 8 HOMOLOG"/>
    <property type="match status" value="1"/>
</dbReference>
<dbReference type="eggNOG" id="KOG1829">
    <property type="taxonomic scope" value="Eukaryota"/>
</dbReference>
<dbReference type="SMART" id="SM00109">
    <property type="entry name" value="C1"/>
    <property type="match status" value="2"/>
</dbReference>
<keyword evidence="3" id="KW-0863">Zinc-finger</keyword>
<evidence type="ECO:0000256" key="1">
    <source>
        <dbReference type="ARBA" id="ARBA00022723"/>
    </source>
</evidence>
<dbReference type="InterPro" id="IPR047983">
    <property type="entry name" value="DEF8_C1"/>
</dbReference>
<dbReference type="Pfam" id="PF13901">
    <property type="entry name" value="RH_dom"/>
    <property type="match status" value="1"/>
</dbReference>
<dbReference type="EMBL" id="AGBW02012654">
    <property type="protein sequence ID" value="OWR44649.1"/>
    <property type="molecule type" value="Genomic_DNA"/>
</dbReference>
<dbReference type="Gene3D" id="3.30.60.20">
    <property type="match status" value="2"/>
</dbReference>
<dbReference type="Proteomes" id="UP000007151">
    <property type="component" value="Unassembled WGS sequence"/>
</dbReference>
<dbReference type="PROSITE" id="PS50081">
    <property type="entry name" value="ZF_DAG_PE_2"/>
    <property type="match status" value="2"/>
</dbReference>
<feature type="domain" description="Phorbol-ester/DAG-type" evidence="6">
    <location>
        <begin position="302"/>
        <end position="354"/>
    </location>
</feature>
<organism evidence="7 8">
    <name type="scientific">Danaus plexippus plexippus</name>
    <dbReference type="NCBI Taxonomy" id="278856"/>
    <lineage>
        <taxon>Eukaryota</taxon>
        <taxon>Metazoa</taxon>
        <taxon>Ecdysozoa</taxon>
        <taxon>Arthropoda</taxon>
        <taxon>Hexapoda</taxon>
        <taxon>Insecta</taxon>
        <taxon>Pterygota</taxon>
        <taxon>Neoptera</taxon>
        <taxon>Endopterygota</taxon>
        <taxon>Lepidoptera</taxon>
        <taxon>Glossata</taxon>
        <taxon>Ditrysia</taxon>
        <taxon>Papilionoidea</taxon>
        <taxon>Nymphalidae</taxon>
        <taxon>Danainae</taxon>
        <taxon>Danaini</taxon>
        <taxon>Danaina</taxon>
        <taxon>Danaus</taxon>
        <taxon>Danaus</taxon>
    </lineage>
</organism>
<dbReference type="PANTHER" id="PTHR12326">
    <property type="entry name" value="PLECKSTRIN HOMOLOGY DOMAIN CONTAINING PROTEIN"/>
    <property type="match status" value="1"/>
</dbReference>
<dbReference type="CDD" id="cd20819">
    <property type="entry name" value="C1_DEF8"/>
    <property type="match status" value="2"/>
</dbReference>
<proteinExistence type="inferred from homology"/>
<evidence type="ECO:0000256" key="2">
    <source>
        <dbReference type="ARBA" id="ARBA00022737"/>
    </source>
</evidence>
<dbReference type="InterPro" id="IPR002219">
    <property type="entry name" value="PKC_DAG/PE"/>
</dbReference>
<dbReference type="InterPro" id="IPR051366">
    <property type="entry name" value="DEF8"/>
</dbReference>
<evidence type="ECO:0000313" key="7">
    <source>
        <dbReference type="EMBL" id="OWR44649.1"/>
    </source>
</evidence>
<dbReference type="InterPro" id="IPR025258">
    <property type="entry name" value="RH_dom"/>
</dbReference>